<comment type="caution">
    <text evidence="1">The sequence shown here is derived from an EMBL/GenBank/DDBJ whole genome shotgun (WGS) entry which is preliminary data.</text>
</comment>
<reference evidence="1" key="2">
    <citation type="journal article" date="2023" name="IMA Fungus">
        <title>Comparative genomic study of the Penicillium genus elucidates a diverse pangenome and 15 lateral gene transfer events.</title>
        <authorList>
            <person name="Petersen C."/>
            <person name="Sorensen T."/>
            <person name="Nielsen M.R."/>
            <person name="Sondergaard T.E."/>
            <person name="Sorensen J.L."/>
            <person name="Fitzpatrick D.A."/>
            <person name="Frisvad J.C."/>
            <person name="Nielsen K.L."/>
        </authorList>
    </citation>
    <scope>NUCLEOTIDE SEQUENCE</scope>
    <source>
        <strain evidence="1">IBT 21917</strain>
    </source>
</reference>
<dbReference type="EMBL" id="JAPQKO010000003">
    <property type="protein sequence ID" value="KAJ5172291.1"/>
    <property type="molecule type" value="Genomic_DNA"/>
</dbReference>
<organism evidence="1 2">
    <name type="scientific">Penicillium capsulatum</name>
    <dbReference type="NCBI Taxonomy" id="69766"/>
    <lineage>
        <taxon>Eukaryota</taxon>
        <taxon>Fungi</taxon>
        <taxon>Dikarya</taxon>
        <taxon>Ascomycota</taxon>
        <taxon>Pezizomycotina</taxon>
        <taxon>Eurotiomycetes</taxon>
        <taxon>Eurotiomycetidae</taxon>
        <taxon>Eurotiales</taxon>
        <taxon>Aspergillaceae</taxon>
        <taxon>Penicillium</taxon>
    </lineage>
</organism>
<dbReference type="Proteomes" id="UP001146351">
    <property type="component" value="Unassembled WGS sequence"/>
</dbReference>
<protein>
    <submittedName>
        <fullName evidence="1">Uncharacterized protein</fullName>
    </submittedName>
</protein>
<keyword evidence="2" id="KW-1185">Reference proteome</keyword>
<sequence>MSSTSDRTGSIASAHPEIEEHAPSRLYDVYRKTFHRHYEINSAADQVAFYGAISSFTPKKPDLILHRGSTDKAPIVAACKFLKSSGDSKMCLGNPEDVNVAQWEDLSRYSRVPRKYRFEMTIPNPQGASHGERRAFAWKRTRNVGVDDAKLRWSSRNFKLVDEHTDQVAAVFTSDWSMSKCGRLQIKTDLGEDFETMVVLSCISIYERARRRDSAAAGGGGGGG</sequence>
<dbReference type="AlphaFoldDB" id="A0A9W9IB71"/>
<reference evidence="1" key="1">
    <citation type="submission" date="2022-11" db="EMBL/GenBank/DDBJ databases">
        <authorList>
            <person name="Petersen C."/>
        </authorList>
    </citation>
    <scope>NUCLEOTIDE SEQUENCE</scope>
    <source>
        <strain evidence="1">IBT 21917</strain>
    </source>
</reference>
<evidence type="ECO:0000313" key="1">
    <source>
        <dbReference type="EMBL" id="KAJ5172291.1"/>
    </source>
</evidence>
<accession>A0A9W9IB71</accession>
<dbReference type="OrthoDB" id="3431997at2759"/>
<gene>
    <name evidence="1" type="ORF">N7492_004884</name>
</gene>
<proteinExistence type="predicted"/>
<evidence type="ECO:0000313" key="2">
    <source>
        <dbReference type="Proteomes" id="UP001146351"/>
    </source>
</evidence>
<name>A0A9W9IB71_9EURO</name>